<name>A0A1B0BCY9_9MUSC</name>
<evidence type="ECO:0000256" key="1">
    <source>
        <dbReference type="SAM" id="SignalP"/>
    </source>
</evidence>
<sequence>MKFLIINLLLAKFIFAHAATQPPDSLKHDAYYDCSEKARIKHELNPMIQRNASDIDIAKRVFELKMNDEDEHISSHCFYVCVFEYMGLIAIPGGKMIQDRKAVAFGEKLRKRVMKKCLDIDEMNLCKRIDFFLICLLDFYP</sequence>
<dbReference type="EnsemblMetazoa" id="GPPI026105-RA">
    <property type="protein sequence ID" value="GPPI026105-PA"/>
    <property type="gene ID" value="GPPI026105"/>
</dbReference>
<dbReference type="InterPro" id="IPR036728">
    <property type="entry name" value="PBP_GOBP_sf"/>
</dbReference>
<evidence type="ECO:0000313" key="2">
    <source>
        <dbReference type="EnsemblMetazoa" id="GPPI026105-PA"/>
    </source>
</evidence>
<dbReference type="GO" id="GO:0005549">
    <property type="term" value="F:odorant binding"/>
    <property type="evidence" value="ECO:0007669"/>
    <property type="project" value="InterPro"/>
</dbReference>
<dbReference type="VEuPathDB" id="VectorBase:GPPI026105"/>
<protein>
    <submittedName>
        <fullName evidence="2">Uncharacterized protein</fullName>
    </submittedName>
</protein>
<reference evidence="3" key="1">
    <citation type="submission" date="2015-01" db="EMBL/GenBank/DDBJ databases">
        <authorList>
            <person name="Aksoy S."/>
            <person name="Warren W."/>
            <person name="Wilson R.K."/>
        </authorList>
    </citation>
    <scope>NUCLEOTIDE SEQUENCE [LARGE SCALE GENOMIC DNA]</scope>
    <source>
        <strain evidence="3">IAEA</strain>
    </source>
</reference>
<accession>A0A1B0BCY9</accession>
<dbReference type="EMBL" id="JXJN01012208">
    <property type="status" value="NOT_ANNOTATED_CDS"/>
    <property type="molecule type" value="Genomic_DNA"/>
</dbReference>
<feature type="chain" id="PRO_5008404732" evidence="1">
    <location>
        <begin position="19"/>
        <end position="141"/>
    </location>
</feature>
<reference evidence="2" key="2">
    <citation type="submission" date="2020-05" db="UniProtKB">
        <authorList>
            <consortium name="EnsemblMetazoa"/>
        </authorList>
    </citation>
    <scope>IDENTIFICATION</scope>
    <source>
        <strain evidence="2">IAEA</strain>
    </source>
</reference>
<evidence type="ECO:0000313" key="3">
    <source>
        <dbReference type="Proteomes" id="UP000092460"/>
    </source>
</evidence>
<keyword evidence="3" id="KW-1185">Reference proteome</keyword>
<dbReference type="AlphaFoldDB" id="A0A1B0BCY9"/>
<dbReference type="Proteomes" id="UP000092460">
    <property type="component" value="Unassembled WGS sequence"/>
</dbReference>
<keyword evidence="1" id="KW-0732">Signal</keyword>
<feature type="signal peptide" evidence="1">
    <location>
        <begin position="1"/>
        <end position="18"/>
    </location>
</feature>
<proteinExistence type="predicted"/>
<organism evidence="2 3">
    <name type="scientific">Glossina palpalis gambiensis</name>
    <dbReference type="NCBI Taxonomy" id="67801"/>
    <lineage>
        <taxon>Eukaryota</taxon>
        <taxon>Metazoa</taxon>
        <taxon>Ecdysozoa</taxon>
        <taxon>Arthropoda</taxon>
        <taxon>Hexapoda</taxon>
        <taxon>Insecta</taxon>
        <taxon>Pterygota</taxon>
        <taxon>Neoptera</taxon>
        <taxon>Endopterygota</taxon>
        <taxon>Diptera</taxon>
        <taxon>Brachycera</taxon>
        <taxon>Muscomorpha</taxon>
        <taxon>Hippoboscoidea</taxon>
        <taxon>Glossinidae</taxon>
        <taxon>Glossina</taxon>
    </lineage>
</organism>
<dbReference type="SUPFAM" id="SSF47565">
    <property type="entry name" value="Insect pheromone/odorant-binding proteins"/>
    <property type="match status" value="1"/>
</dbReference>